<sequence length="340" mass="40008">MDNGTMVEAFKFLNYYQLATNSLVSKRYRNLIRTHRHKLALLDVDRIYMYRYVANQDTVVIEIFEKEFSSEEYNEWIVSNGYSKVVPLEGRIAGKECKGNDRDMYEFWAEVYPDPNNRHDIATTVLYARTELKDETWPLFQHFIRLLMDPFIYIRYLRLNPQKEVFTLLAGAMNPDRHRLQCKQLNICINVDTPRLIVWMKDHVHCDEFGIYGHKDSNCDEELADLFMTGSTCTSVINVMNYDLSNVIVDLVQKFTGLKNRDECQVVESIRGNGEDRGIVEALKRNFTEFIAEEEKYEGRRNTGQIIGFINHDIEKELTFNAKNNYLYGWPYFSITITNL</sequence>
<reference evidence="1" key="1">
    <citation type="submission" date="2022-01" db="EMBL/GenBank/DDBJ databases">
        <title>Genome Sequence Resource for Two Populations of Ditylenchus destructor, the Migratory Endoparasitic Phytonematode.</title>
        <authorList>
            <person name="Zhang H."/>
            <person name="Lin R."/>
            <person name="Xie B."/>
        </authorList>
    </citation>
    <scope>NUCLEOTIDE SEQUENCE</scope>
    <source>
        <strain evidence="1">BazhouSP</strain>
    </source>
</reference>
<gene>
    <name evidence="1" type="ORF">DdX_20047</name>
</gene>
<evidence type="ECO:0000313" key="2">
    <source>
        <dbReference type="Proteomes" id="UP001201812"/>
    </source>
</evidence>
<keyword evidence="2" id="KW-1185">Reference proteome</keyword>
<evidence type="ECO:0000313" key="1">
    <source>
        <dbReference type="EMBL" id="KAI1694577.1"/>
    </source>
</evidence>
<protein>
    <recommendedName>
        <fullName evidence="3">F-box domain-containing protein</fullName>
    </recommendedName>
</protein>
<dbReference type="AlphaFoldDB" id="A0AAD4QWR9"/>
<evidence type="ECO:0008006" key="3">
    <source>
        <dbReference type="Google" id="ProtNLM"/>
    </source>
</evidence>
<proteinExistence type="predicted"/>
<accession>A0AAD4QWR9</accession>
<organism evidence="1 2">
    <name type="scientific">Ditylenchus destructor</name>
    <dbReference type="NCBI Taxonomy" id="166010"/>
    <lineage>
        <taxon>Eukaryota</taxon>
        <taxon>Metazoa</taxon>
        <taxon>Ecdysozoa</taxon>
        <taxon>Nematoda</taxon>
        <taxon>Chromadorea</taxon>
        <taxon>Rhabditida</taxon>
        <taxon>Tylenchina</taxon>
        <taxon>Tylenchomorpha</taxon>
        <taxon>Sphaerularioidea</taxon>
        <taxon>Anguinidae</taxon>
        <taxon>Anguininae</taxon>
        <taxon>Ditylenchus</taxon>
    </lineage>
</organism>
<name>A0AAD4QWR9_9BILA</name>
<dbReference type="Proteomes" id="UP001201812">
    <property type="component" value="Unassembled WGS sequence"/>
</dbReference>
<comment type="caution">
    <text evidence="1">The sequence shown here is derived from an EMBL/GenBank/DDBJ whole genome shotgun (WGS) entry which is preliminary data.</text>
</comment>
<dbReference type="EMBL" id="JAKKPZ010000495">
    <property type="protein sequence ID" value="KAI1694577.1"/>
    <property type="molecule type" value="Genomic_DNA"/>
</dbReference>